<feature type="transmembrane region" description="Helical" evidence="1">
    <location>
        <begin position="34"/>
        <end position="57"/>
    </location>
</feature>
<protein>
    <submittedName>
        <fullName evidence="2">Uncharacterized protein</fullName>
    </submittedName>
</protein>
<dbReference type="EMBL" id="CAJFCW020000005">
    <property type="protein sequence ID" value="CAG9121287.1"/>
    <property type="molecule type" value="Genomic_DNA"/>
</dbReference>
<gene>
    <name evidence="2" type="ORF">BOKJ2_LOCUS11745</name>
</gene>
<dbReference type="Proteomes" id="UP000614601">
    <property type="component" value="Unassembled WGS sequence"/>
</dbReference>
<dbReference type="AlphaFoldDB" id="A0A811LDL3"/>
<keyword evidence="3" id="KW-1185">Reference proteome</keyword>
<name>A0A811LDL3_9BILA</name>
<accession>A0A811LDL3</accession>
<dbReference type="EMBL" id="CAJFDH010000005">
    <property type="protein sequence ID" value="CAD5225773.1"/>
    <property type="molecule type" value="Genomic_DNA"/>
</dbReference>
<keyword evidence="1" id="KW-0472">Membrane</keyword>
<dbReference type="Proteomes" id="UP000783686">
    <property type="component" value="Unassembled WGS sequence"/>
</dbReference>
<evidence type="ECO:0000313" key="3">
    <source>
        <dbReference type="Proteomes" id="UP000614601"/>
    </source>
</evidence>
<evidence type="ECO:0000313" key="2">
    <source>
        <dbReference type="EMBL" id="CAD5225773.1"/>
    </source>
</evidence>
<evidence type="ECO:0000256" key="1">
    <source>
        <dbReference type="SAM" id="Phobius"/>
    </source>
</evidence>
<keyword evidence="1" id="KW-0812">Transmembrane</keyword>
<keyword evidence="1" id="KW-1133">Transmembrane helix</keyword>
<reference evidence="2" key="1">
    <citation type="submission" date="2020-09" db="EMBL/GenBank/DDBJ databases">
        <authorList>
            <person name="Kikuchi T."/>
        </authorList>
    </citation>
    <scope>NUCLEOTIDE SEQUENCE</scope>
    <source>
        <strain evidence="2">SH1</strain>
    </source>
</reference>
<organism evidence="2 3">
    <name type="scientific">Bursaphelenchus okinawaensis</name>
    <dbReference type="NCBI Taxonomy" id="465554"/>
    <lineage>
        <taxon>Eukaryota</taxon>
        <taxon>Metazoa</taxon>
        <taxon>Ecdysozoa</taxon>
        <taxon>Nematoda</taxon>
        <taxon>Chromadorea</taxon>
        <taxon>Rhabditida</taxon>
        <taxon>Tylenchina</taxon>
        <taxon>Tylenchomorpha</taxon>
        <taxon>Aphelenchoidea</taxon>
        <taxon>Aphelenchoididae</taxon>
        <taxon>Bursaphelenchus</taxon>
    </lineage>
</organism>
<comment type="caution">
    <text evidence="2">The sequence shown here is derived from an EMBL/GenBank/DDBJ whole genome shotgun (WGS) entry which is preliminary data.</text>
</comment>
<proteinExistence type="predicted"/>
<sequence>MSVFRSFFELIVFTCNPSYEGAMLNENFYLDVNFIFIGMIAFILSLICCTMNSFNYLDRKVDDPRDNFLKSLFCYFSPDFRAYRRQQVIINEEGREYGIDWEEEAEREKKERKLKKDLV</sequence>